<dbReference type="InterPro" id="IPR036291">
    <property type="entry name" value="NAD(P)-bd_dom_sf"/>
</dbReference>
<dbReference type="OrthoDB" id="9785826at2"/>
<keyword evidence="5" id="KW-1185">Reference proteome</keyword>
<dbReference type="InterPro" id="IPR002347">
    <property type="entry name" value="SDR_fam"/>
</dbReference>
<dbReference type="EMBL" id="VMRJ01000003">
    <property type="protein sequence ID" value="TVT40528.1"/>
    <property type="molecule type" value="Genomic_DNA"/>
</dbReference>
<gene>
    <name evidence="4" type="ORF">FNT36_13715</name>
</gene>
<evidence type="ECO:0000256" key="1">
    <source>
        <dbReference type="ARBA" id="ARBA00022857"/>
    </source>
</evidence>
<dbReference type="InterPro" id="IPR051468">
    <property type="entry name" value="Fungal_SecMetab_SDRs"/>
</dbReference>
<dbReference type="PRINTS" id="PR00081">
    <property type="entry name" value="GDHRDH"/>
</dbReference>
<accession>A0A558BVI4</accession>
<dbReference type="GO" id="GO:0016491">
    <property type="term" value="F:oxidoreductase activity"/>
    <property type="evidence" value="ECO:0007669"/>
    <property type="project" value="UniProtKB-KW"/>
</dbReference>
<dbReference type="Gene3D" id="3.40.50.720">
    <property type="entry name" value="NAD(P)-binding Rossmann-like Domain"/>
    <property type="match status" value="1"/>
</dbReference>
<reference evidence="4 5" key="1">
    <citation type="submission" date="2019-07" db="EMBL/GenBank/DDBJ databases">
        <title>Hymenobacter sp. straun FUR1 Genome sequencing and assembly.</title>
        <authorList>
            <person name="Chhetri G."/>
        </authorList>
    </citation>
    <scope>NUCLEOTIDE SEQUENCE [LARGE SCALE GENOMIC DNA]</scope>
    <source>
        <strain evidence="4 5">Fur1</strain>
    </source>
</reference>
<sequence length="224" mass="23947">MENSIKTAVITGISSGIGLALTKKLLAEHYTVIGTTRSGRLLDFDHPRLHIVPLEATDEQSRTQAAARIRSLTDSLDLFINNAGTAPDVFTMEPTHAAFTQTLDTNVTGVVFLTELLLPHVRPGGQILFVSSNMGLPRNAAPNGPGYRLSKAAINMYAAMLATRLADQHVRVTPLHPGWVQTKLGGDQAPTTPEQAATGIYQAVVSAPETGQFYNVALSGVESF</sequence>
<comment type="caution">
    <text evidence="4">The sequence shown here is derived from an EMBL/GenBank/DDBJ whole genome shotgun (WGS) entry which is preliminary data.</text>
</comment>
<evidence type="ECO:0000313" key="4">
    <source>
        <dbReference type="EMBL" id="TVT40528.1"/>
    </source>
</evidence>
<keyword evidence="2" id="KW-0560">Oxidoreductase</keyword>
<dbReference type="SUPFAM" id="SSF51735">
    <property type="entry name" value="NAD(P)-binding Rossmann-fold domains"/>
    <property type="match status" value="1"/>
</dbReference>
<organism evidence="4 5">
    <name type="scientific">Hymenobacter setariae</name>
    <dbReference type="NCBI Taxonomy" id="2594794"/>
    <lineage>
        <taxon>Bacteria</taxon>
        <taxon>Pseudomonadati</taxon>
        <taxon>Bacteroidota</taxon>
        <taxon>Cytophagia</taxon>
        <taxon>Cytophagales</taxon>
        <taxon>Hymenobacteraceae</taxon>
        <taxon>Hymenobacter</taxon>
    </lineage>
</organism>
<dbReference type="RefSeq" id="WP_144848558.1">
    <property type="nucleotide sequence ID" value="NZ_VMRJ01000003.1"/>
</dbReference>
<protein>
    <submittedName>
        <fullName evidence="4">SDR family NAD(P)-dependent oxidoreductase</fullName>
    </submittedName>
</protein>
<proteinExistence type="inferred from homology"/>
<dbReference type="AlphaFoldDB" id="A0A558BVI4"/>
<evidence type="ECO:0000256" key="2">
    <source>
        <dbReference type="ARBA" id="ARBA00023002"/>
    </source>
</evidence>
<evidence type="ECO:0000256" key="3">
    <source>
        <dbReference type="RuleBase" id="RU000363"/>
    </source>
</evidence>
<dbReference type="Pfam" id="PF00106">
    <property type="entry name" value="adh_short"/>
    <property type="match status" value="1"/>
</dbReference>
<comment type="similarity">
    <text evidence="3">Belongs to the short-chain dehydrogenases/reductases (SDR) family.</text>
</comment>
<dbReference type="PANTHER" id="PTHR43544">
    <property type="entry name" value="SHORT-CHAIN DEHYDROGENASE/REDUCTASE"/>
    <property type="match status" value="1"/>
</dbReference>
<keyword evidence="1" id="KW-0521">NADP</keyword>
<dbReference type="GO" id="GO:0005737">
    <property type="term" value="C:cytoplasm"/>
    <property type="evidence" value="ECO:0007669"/>
    <property type="project" value="TreeGrafter"/>
</dbReference>
<dbReference type="Proteomes" id="UP000317624">
    <property type="component" value="Unassembled WGS sequence"/>
</dbReference>
<evidence type="ECO:0000313" key="5">
    <source>
        <dbReference type="Proteomes" id="UP000317624"/>
    </source>
</evidence>
<dbReference type="PANTHER" id="PTHR43544:SF7">
    <property type="entry name" value="NADB-LER2"/>
    <property type="match status" value="1"/>
</dbReference>
<dbReference type="PRINTS" id="PR00080">
    <property type="entry name" value="SDRFAMILY"/>
</dbReference>
<name>A0A558BVI4_9BACT</name>